<sequence length="332" mass="35611">MAGMVLFVGQDVLMKDMLTLYPVWMLIFVRSVAALVTLLPLVVFLGAPHRIWTPLWPWYLARAVLFAAGFAAFYAAFPFMGLAEVITLFFSAPLMTATLAAIFLQEKIGRHRAAALFVGFVGVVIAVNPTSGDIGWIAILPLLCALSYAVSQIIVRRIGEQDTSLTIGLYTISFSGLVILPIGFAVSMILDITPELRHLGMEWPLPDLNGLAMLAFLGTLGTLAYTLVSRAYQIASASVIAPFDYSYLPLAAGLAYLLWGEVPPITTLIGMVLIVGSGMYTAYRELRVARPADETPPISQTVFTPGGPAAVLAEALDAEATQLDAAGEKVSP</sequence>
<gene>
    <name evidence="3" type="ORF">SAMN05421666_2059</name>
</gene>
<feature type="transmembrane region" description="Helical" evidence="1">
    <location>
        <begin position="265"/>
        <end position="283"/>
    </location>
</feature>
<feature type="transmembrane region" description="Helical" evidence="1">
    <location>
        <begin position="20"/>
        <end position="47"/>
    </location>
</feature>
<evidence type="ECO:0000256" key="1">
    <source>
        <dbReference type="SAM" id="Phobius"/>
    </source>
</evidence>
<evidence type="ECO:0000313" key="4">
    <source>
        <dbReference type="Proteomes" id="UP000186019"/>
    </source>
</evidence>
<name>A0A1N7GGQ7_9RHOB</name>
<keyword evidence="1" id="KW-0472">Membrane</keyword>
<feature type="transmembrane region" description="Helical" evidence="1">
    <location>
        <begin position="134"/>
        <end position="155"/>
    </location>
</feature>
<evidence type="ECO:0000259" key="2">
    <source>
        <dbReference type="Pfam" id="PF00892"/>
    </source>
</evidence>
<feature type="transmembrane region" description="Helical" evidence="1">
    <location>
        <begin position="59"/>
        <end position="79"/>
    </location>
</feature>
<feature type="transmembrane region" description="Helical" evidence="1">
    <location>
        <begin position="85"/>
        <end position="104"/>
    </location>
</feature>
<dbReference type="GO" id="GO:0016020">
    <property type="term" value="C:membrane"/>
    <property type="evidence" value="ECO:0007669"/>
    <property type="project" value="InterPro"/>
</dbReference>
<dbReference type="EMBL" id="FTNV01000001">
    <property type="protein sequence ID" value="SIS11773.1"/>
    <property type="molecule type" value="Genomic_DNA"/>
</dbReference>
<proteinExistence type="predicted"/>
<dbReference type="PANTHER" id="PTHR22911:SF135">
    <property type="entry name" value="BLR4310 PROTEIN"/>
    <property type="match status" value="1"/>
</dbReference>
<accession>A0A1N7GGQ7</accession>
<keyword evidence="1" id="KW-1133">Transmembrane helix</keyword>
<dbReference type="Proteomes" id="UP000186019">
    <property type="component" value="Unassembled WGS sequence"/>
</dbReference>
<feature type="transmembrane region" description="Helical" evidence="1">
    <location>
        <begin position="210"/>
        <end position="228"/>
    </location>
</feature>
<dbReference type="SUPFAM" id="SSF103481">
    <property type="entry name" value="Multidrug resistance efflux transporter EmrE"/>
    <property type="match status" value="2"/>
</dbReference>
<keyword evidence="4" id="KW-1185">Reference proteome</keyword>
<dbReference type="AlphaFoldDB" id="A0A1N7GGQ7"/>
<organism evidence="3 4">
    <name type="scientific">Roseovarius nanhaiticus</name>
    <dbReference type="NCBI Taxonomy" id="573024"/>
    <lineage>
        <taxon>Bacteria</taxon>
        <taxon>Pseudomonadati</taxon>
        <taxon>Pseudomonadota</taxon>
        <taxon>Alphaproteobacteria</taxon>
        <taxon>Rhodobacterales</taxon>
        <taxon>Roseobacteraceae</taxon>
        <taxon>Roseovarius</taxon>
    </lineage>
</organism>
<dbReference type="Pfam" id="PF00892">
    <property type="entry name" value="EamA"/>
    <property type="match status" value="2"/>
</dbReference>
<feature type="transmembrane region" description="Helical" evidence="1">
    <location>
        <begin position="240"/>
        <end position="259"/>
    </location>
</feature>
<feature type="domain" description="EamA" evidence="2">
    <location>
        <begin position="136"/>
        <end position="277"/>
    </location>
</feature>
<feature type="transmembrane region" description="Helical" evidence="1">
    <location>
        <begin position="167"/>
        <end position="190"/>
    </location>
</feature>
<feature type="transmembrane region" description="Helical" evidence="1">
    <location>
        <begin position="111"/>
        <end position="128"/>
    </location>
</feature>
<dbReference type="PANTHER" id="PTHR22911">
    <property type="entry name" value="ACYL-MALONYL CONDENSING ENZYME-RELATED"/>
    <property type="match status" value="1"/>
</dbReference>
<keyword evidence="1" id="KW-0812">Transmembrane</keyword>
<reference evidence="3 4" key="1">
    <citation type="submission" date="2017-01" db="EMBL/GenBank/DDBJ databases">
        <authorList>
            <person name="Mah S.A."/>
            <person name="Swanson W.J."/>
            <person name="Moy G.W."/>
            <person name="Vacquier V.D."/>
        </authorList>
    </citation>
    <scope>NUCLEOTIDE SEQUENCE [LARGE SCALE GENOMIC DNA]</scope>
    <source>
        <strain evidence="3 4">DSM 29590</strain>
    </source>
</reference>
<protein>
    <submittedName>
        <fullName evidence="3">Permease of the drug/metabolite transporter (DMT) superfamily</fullName>
    </submittedName>
</protein>
<evidence type="ECO:0000313" key="3">
    <source>
        <dbReference type="EMBL" id="SIS11773.1"/>
    </source>
</evidence>
<feature type="domain" description="EamA" evidence="2">
    <location>
        <begin position="2"/>
        <end position="126"/>
    </location>
</feature>
<dbReference type="InterPro" id="IPR037185">
    <property type="entry name" value="EmrE-like"/>
</dbReference>
<dbReference type="InterPro" id="IPR000620">
    <property type="entry name" value="EamA_dom"/>
</dbReference>